<dbReference type="PANTHER" id="PTHR43434:SF23">
    <property type="entry name" value="PHOSPHOGLYCOLATE PHOSPHATASE"/>
    <property type="match status" value="1"/>
</dbReference>
<dbReference type="SUPFAM" id="SSF56784">
    <property type="entry name" value="HAD-like"/>
    <property type="match status" value="1"/>
</dbReference>
<proteinExistence type="predicted"/>
<dbReference type="InterPro" id="IPR023198">
    <property type="entry name" value="PGP-like_dom2"/>
</dbReference>
<dbReference type="Pfam" id="PF13419">
    <property type="entry name" value="HAD_2"/>
    <property type="match status" value="1"/>
</dbReference>
<name>A0A3B1C5V3_9ZZZZ</name>
<gene>
    <name evidence="5" type="ORF">MNBD_GAMMA24-455</name>
</gene>
<dbReference type="Gene3D" id="3.40.50.1000">
    <property type="entry name" value="HAD superfamily/HAD-like"/>
    <property type="match status" value="1"/>
</dbReference>
<dbReference type="NCBIfam" id="TIGR01509">
    <property type="entry name" value="HAD-SF-IA-v3"/>
    <property type="match status" value="1"/>
</dbReference>
<evidence type="ECO:0000256" key="4">
    <source>
        <dbReference type="ARBA" id="ARBA00023277"/>
    </source>
</evidence>
<keyword evidence="4" id="KW-0119">Carbohydrate metabolism</keyword>
<evidence type="ECO:0000256" key="2">
    <source>
        <dbReference type="ARBA" id="ARBA00022801"/>
    </source>
</evidence>
<evidence type="ECO:0000313" key="5">
    <source>
        <dbReference type="EMBL" id="VAX12277.1"/>
    </source>
</evidence>
<dbReference type="InterPro" id="IPR041492">
    <property type="entry name" value="HAD_2"/>
</dbReference>
<dbReference type="GO" id="GO:0006281">
    <property type="term" value="P:DNA repair"/>
    <property type="evidence" value="ECO:0007669"/>
    <property type="project" value="TreeGrafter"/>
</dbReference>
<sequence length="224" mass="24663">MRIKTVLFDLDGTLADTAPDLAAALNAVRQAAGKPALPFDKIRPAVSHGGKALIDVGFDLPPDSHEAEALRLQLLDHYRQNIARHTRLFPGMDKVLTHIEESGNNWGVVTNKPGWLTDPLMAELNLTQRAACIVSGDTLDQRKPHPAPLLHACQLAGSAPKHCVYIGDAERDIIAGNRAGMHTLLALFGYLDEADQPRKWGADTTLESPKELLHWLRKQNKHYV</sequence>
<dbReference type="InterPro" id="IPR023214">
    <property type="entry name" value="HAD_sf"/>
</dbReference>
<dbReference type="GO" id="GO:0032259">
    <property type="term" value="P:methylation"/>
    <property type="evidence" value="ECO:0007669"/>
    <property type="project" value="UniProtKB-KW"/>
</dbReference>
<dbReference type="InterPro" id="IPR036412">
    <property type="entry name" value="HAD-like_sf"/>
</dbReference>
<protein>
    <submittedName>
        <fullName evidence="5">Similar to phosphoglycolate phosphatase, clustered with ubiquinone biosynthesis SAM-dependent O-methyltransferase</fullName>
    </submittedName>
</protein>
<dbReference type="GO" id="GO:0008168">
    <property type="term" value="F:methyltransferase activity"/>
    <property type="evidence" value="ECO:0007669"/>
    <property type="project" value="UniProtKB-KW"/>
</dbReference>
<dbReference type="Gene3D" id="1.10.150.240">
    <property type="entry name" value="Putative phosphatase, domain 2"/>
    <property type="match status" value="1"/>
</dbReference>
<dbReference type="GO" id="GO:0005829">
    <property type="term" value="C:cytosol"/>
    <property type="evidence" value="ECO:0007669"/>
    <property type="project" value="TreeGrafter"/>
</dbReference>
<dbReference type="SFLD" id="SFLDG01129">
    <property type="entry name" value="C1.5:_HAD__Beta-PGM__Phosphata"/>
    <property type="match status" value="1"/>
</dbReference>
<evidence type="ECO:0000256" key="1">
    <source>
        <dbReference type="ARBA" id="ARBA00022723"/>
    </source>
</evidence>
<accession>A0A3B1C5V3</accession>
<keyword evidence="5" id="KW-0830">Ubiquinone</keyword>
<dbReference type="SFLD" id="SFLDS00003">
    <property type="entry name" value="Haloacid_Dehalogenase"/>
    <property type="match status" value="1"/>
</dbReference>
<dbReference type="GO" id="GO:0046872">
    <property type="term" value="F:metal ion binding"/>
    <property type="evidence" value="ECO:0007669"/>
    <property type="project" value="UniProtKB-KW"/>
</dbReference>
<reference evidence="5" key="1">
    <citation type="submission" date="2018-06" db="EMBL/GenBank/DDBJ databases">
        <authorList>
            <person name="Zhirakovskaya E."/>
        </authorList>
    </citation>
    <scope>NUCLEOTIDE SEQUENCE</scope>
</reference>
<dbReference type="SFLD" id="SFLDG01135">
    <property type="entry name" value="C1.5.6:_HAD__Beta-PGM__Phospha"/>
    <property type="match status" value="1"/>
</dbReference>
<keyword evidence="5" id="KW-0808">Transferase</keyword>
<keyword evidence="2" id="KW-0378">Hydrolase</keyword>
<organism evidence="5">
    <name type="scientific">hydrothermal vent metagenome</name>
    <dbReference type="NCBI Taxonomy" id="652676"/>
    <lineage>
        <taxon>unclassified sequences</taxon>
        <taxon>metagenomes</taxon>
        <taxon>ecological metagenomes</taxon>
    </lineage>
</organism>
<dbReference type="NCBIfam" id="TIGR01549">
    <property type="entry name" value="HAD-SF-IA-v1"/>
    <property type="match status" value="1"/>
</dbReference>
<dbReference type="PANTHER" id="PTHR43434">
    <property type="entry name" value="PHOSPHOGLYCOLATE PHOSPHATASE"/>
    <property type="match status" value="1"/>
</dbReference>
<evidence type="ECO:0000256" key="3">
    <source>
        <dbReference type="ARBA" id="ARBA00022842"/>
    </source>
</evidence>
<keyword evidence="3" id="KW-0460">Magnesium</keyword>
<dbReference type="InterPro" id="IPR006439">
    <property type="entry name" value="HAD-SF_hydro_IA"/>
</dbReference>
<dbReference type="AlphaFoldDB" id="A0A3B1C5V3"/>
<dbReference type="InterPro" id="IPR050155">
    <property type="entry name" value="HAD-like_hydrolase_sf"/>
</dbReference>
<keyword evidence="1" id="KW-0479">Metal-binding</keyword>
<dbReference type="GO" id="GO:0008967">
    <property type="term" value="F:phosphoglycolate phosphatase activity"/>
    <property type="evidence" value="ECO:0007669"/>
    <property type="project" value="TreeGrafter"/>
</dbReference>
<dbReference type="EMBL" id="UOFZ01000028">
    <property type="protein sequence ID" value="VAX12277.1"/>
    <property type="molecule type" value="Genomic_DNA"/>
</dbReference>
<keyword evidence="5" id="KW-0489">Methyltransferase</keyword>